<evidence type="ECO:0000313" key="4">
    <source>
        <dbReference type="Proteomes" id="UP000031366"/>
    </source>
</evidence>
<gene>
    <name evidence="3" type="ORF">U732_3220</name>
</gene>
<protein>
    <submittedName>
        <fullName evidence="3">Cell wall binding repeat 2 family protein</fullName>
    </submittedName>
</protein>
<feature type="signal peptide" evidence="2">
    <location>
        <begin position="1"/>
        <end position="26"/>
    </location>
</feature>
<evidence type="ECO:0000313" key="3">
    <source>
        <dbReference type="EMBL" id="KIE46817.1"/>
    </source>
</evidence>
<keyword evidence="2" id="KW-0732">Signal</keyword>
<comment type="caution">
    <text evidence="3">The sequence shown here is derived from an EMBL/GenBank/DDBJ whole genome shotgun (WGS) entry which is preliminary data.</text>
</comment>
<reference evidence="3 4" key="1">
    <citation type="journal article" date="2015" name="Infect. Genet. Evol.">
        <title>Genomic sequences of six botulinum neurotoxin-producing strains representing three clostridial species illustrate the mobility and diversity of botulinum neurotoxin genes.</title>
        <authorList>
            <person name="Smith T.J."/>
            <person name="Hill K.K."/>
            <person name="Xie G."/>
            <person name="Foley B.T."/>
            <person name="Williamson C.H."/>
            <person name="Foster J.T."/>
            <person name="Johnson S.L."/>
            <person name="Chertkov O."/>
            <person name="Teshima H."/>
            <person name="Gibbons H.S."/>
            <person name="Johnsky L.A."/>
            <person name="Karavis M.A."/>
            <person name="Smith L.A."/>
        </authorList>
    </citation>
    <scope>NUCLEOTIDE SEQUENCE [LARGE SCALE GENOMIC DNA]</scope>
    <source>
        <strain evidence="3 4">CDC 2741</strain>
    </source>
</reference>
<dbReference type="OrthoDB" id="1904694at2"/>
<dbReference type="Pfam" id="PF04122">
    <property type="entry name" value="CW_binding_2"/>
    <property type="match status" value="3"/>
</dbReference>
<feature type="chain" id="PRO_5002137185" evidence="2">
    <location>
        <begin position="27"/>
        <end position="484"/>
    </location>
</feature>
<dbReference type="PANTHER" id="PTHR30032">
    <property type="entry name" value="N-ACETYLMURAMOYL-L-ALANINE AMIDASE-RELATED"/>
    <property type="match status" value="1"/>
</dbReference>
<dbReference type="InterPro" id="IPR051922">
    <property type="entry name" value="Bact_Sporulation_Assoc"/>
</dbReference>
<accession>A0A0C1R086</accession>
<feature type="region of interest" description="Disordered" evidence="1">
    <location>
        <begin position="327"/>
        <end position="408"/>
    </location>
</feature>
<keyword evidence="4" id="KW-1185">Reference proteome</keyword>
<evidence type="ECO:0000256" key="1">
    <source>
        <dbReference type="SAM" id="MobiDB-lite"/>
    </source>
</evidence>
<name>A0A0C1R086_9CLOT</name>
<evidence type="ECO:0000256" key="2">
    <source>
        <dbReference type="SAM" id="SignalP"/>
    </source>
</evidence>
<sequence length="484" mass="52140">MKRSSKVISTLLVGAALTTMSSKFFAVESKETIEKKILSGKDRYETAIKVSSKWDKADNVILINSMAIADGLSSAPFAKHKDAPILLTDSDKLSESTKKRIKELGAKNIFIVGGEGVVSKEVVKEIQALGIKVERISGKNRYETSVKIAKQLNYEKVAVVNGITGLADALSVAAPAATNDMAILLTDGKNLEEVEGMAKGKEIFAIGGEGVVSEALVKELKAERLSGKNRSETNVKIMEKFYDKEDVKALYIAKDGSTKENELIDALALGSLAGKEGVPIILTGNNLDDAQKNYLIAQKNIKTIYEIGGSLKENVIRNIVNILNGKEETSTKPTENNGSPIKPTKRNESSAKPTEGNGGSMEPTGGNGGSTKPTEGNGGTTKPIEGNEDSTKPNPGTEEPNNKNLIDRNKSSIMEVHFVYYAVLSLNEGNVDNCEVYIDGNLAKPEKVNTRGTILKIELKDSNKKKIKVVKGDLEDNVTLELKI</sequence>
<proteinExistence type="predicted"/>
<dbReference type="EMBL" id="AYSO01000016">
    <property type="protein sequence ID" value="KIE46817.1"/>
    <property type="molecule type" value="Genomic_DNA"/>
</dbReference>
<organism evidence="3 4">
    <name type="scientific">Clostridium argentinense CDC 2741</name>
    <dbReference type="NCBI Taxonomy" id="1418104"/>
    <lineage>
        <taxon>Bacteria</taxon>
        <taxon>Bacillati</taxon>
        <taxon>Bacillota</taxon>
        <taxon>Clostridia</taxon>
        <taxon>Eubacteriales</taxon>
        <taxon>Clostridiaceae</taxon>
        <taxon>Clostridium</taxon>
    </lineage>
</organism>
<dbReference type="FunFam" id="3.40.50.12090:FF:000001">
    <property type="entry name" value="Cell surface protein"/>
    <property type="match status" value="1"/>
</dbReference>
<dbReference type="RefSeq" id="WP_052268081.1">
    <property type="nucleotide sequence ID" value="NZ_AYSO01000016.1"/>
</dbReference>
<dbReference type="AlphaFoldDB" id="A0A0C1R086"/>
<dbReference type="InterPro" id="IPR007253">
    <property type="entry name" value="Cell_wall-bd_2"/>
</dbReference>
<dbReference type="Proteomes" id="UP000031366">
    <property type="component" value="Unassembled WGS sequence"/>
</dbReference>
<dbReference type="STRING" id="29341.RSJ17_19840"/>
<dbReference type="Gene3D" id="3.40.50.12090">
    <property type="match status" value="2"/>
</dbReference>
<dbReference type="PANTHER" id="PTHR30032:SF8">
    <property type="entry name" value="GERMINATION-SPECIFIC N-ACETYLMURAMOYL-L-ALANINE AMIDASE"/>
    <property type="match status" value="1"/>
</dbReference>